<protein>
    <submittedName>
        <fullName evidence="1">Uncharacterized protein</fullName>
    </submittedName>
</protein>
<organism evidence="1">
    <name type="scientific">marine sediment metagenome</name>
    <dbReference type="NCBI Taxonomy" id="412755"/>
    <lineage>
        <taxon>unclassified sequences</taxon>
        <taxon>metagenomes</taxon>
        <taxon>ecological metagenomes</taxon>
    </lineage>
</organism>
<sequence>MSDYQSKDRYTVTKWEFCTQGCECTTEHEYLKSYGACLSIKCTSCGEYKYNFRAPMFATLKQMETFHNNLNSEA</sequence>
<gene>
    <name evidence="1" type="ORF">LCGC14_0775530</name>
</gene>
<dbReference type="AlphaFoldDB" id="A0A0F9T442"/>
<evidence type="ECO:0000313" key="1">
    <source>
        <dbReference type="EMBL" id="KKN36263.1"/>
    </source>
</evidence>
<accession>A0A0F9T442</accession>
<reference evidence="1" key="1">
    <citation type="journal article" date="2015" name="Nature">
        <title>Complex archaea that bridge the gap between prokaryotes and eukaryotes.</title>
        <authorList>
            <person name="Spang A."/>
            <person name="Saw J.H."/>
            <person name="Jorgensen S.L."/>
            <person name="Zaremba-Niedzwiedzka K."/>
            <person name="Martijn J."/>
            <person name="Lind A.E."/>
            <person name="van Eijk R."/>
            <person name="Schleper C."/>
            <person name="Guy L."/>
            <person name="Ettema T.J."/>
        </authorList>
    </citation>
    <scope>NUCLEOTIDE SEQUENCE</scope>
</reference>
<comment type="caution">
    <text evidence="1">The sequence shown here is derived from an EMBL/GenBank/DDBJ whole genome shotgun (WGS) entry which is preliminary data.</text>
</comment>
<proteinExistence type="predicted"/>
<name>A0A0F9T442_9ZZZZ</name>
<dbReference type="EMBL" id="LAZR01001978">
    <property type="protein sequence ID" value="KKN36263.1"/>
    <property type="molecule type" value="Genomic_DNA"/>
</dbReference>